<protein>
    <submittedName>
        <fullName evidence="2">Uncharacterized protein</fullName>
    </submittedName>
</protein>
<evidence type="ECO:0000313" key="2">
    <source>
        <dbReference type="EMBL" id="KAG0487983.1"/>
    </source>
</evidence>
<keyword evidence="3" id="KW-1185">Reference proteome</keyword>
<dbReference type="EMBL" id="JADCNL010000003">
    <property type="protein sequence ID" value="KAG0487983.1"/>
    <property type="molecule type" value="Genomic_DNA"/>
</dbReference>
<dbReference type="Proteomes" id="UP000636800">
    <property type="component" value="Chromosome 3"/>
</dbReference>
<name>A0A835RKK7_VANPL</name>
<reference evidence="2 3" key="1">
    <citation type="journal article" date="2020" name="Nat. Food">
        <title>A phased Vanilla planifolia genome enables genetic improvement of flavour and production.</title>
        <authorList>
            <person name="Hasing T."/>
            <person name="Tang H."/>
            <person name="Brym M."/>
            <person name="Khazi F."/>
            <person name="Huang T."/>
            <person name="Chambers A.H."/>
        </authorList>
    </citation>
    <scope>NUCLEOTIDE SEQUENCE [LARGE SCALE GENOMIC DNA]</scope>
    <source>
        <tissue evidence="2">Leaf</tissue>
    </source>
</reference>
<evidence type="ECO:0000313" key="3">
    <source>
        <dbReference type="Proteomes" id="UP000636800"/>
    </source>
</evidence>
<evidence type="ECO:0000256" key="1">
    <source>
        <dbReference type="SAM" id="MobiDB-lite"/>
    </source>
</evidence>
<dbReference type="AlphaFoldDB" id="A0A835RKK7"/>
<dbReference type="OrthoDB" id="7130006at2759"/>
<feature type="compositionally biased region" description="Basic and acidic residues" evidence="1">
    <location>
        <begin position="66"/>
        <end position="78"/>
    </location>
</feature>
<comment type="caution">
    <text evidence="2">The sequence shown here is derived from an EMBL/GenBank/DDBJ whole genome shotgun (WGS) entry which is preliminary data.</text>
</comment>
<feature type="region of interest" description="Disordered" evidence="1">
    <location>
        <begin position="56"/>
        <end position="78"/>
    </location>
</feature>
<proteinExistence type="predicted"/>
<organism evidence="2 3">
    <name type="scientific">Vanilla planifolia</name>
    <name type="common">Vanilla</name>
    <dbReference type="NCBI Taxonomy" id="51239"/>
    <lineage>
        <taxon>Eukaryota</taxon>
        <taxon>Viridiplantae</taxon>
        <taxon>Streptophyta</taxon>
        <taxon>Embryophyta</taxon>
        <taxon>Tracheophyta</taxon>
        <taxon>Spermatophyta</taxon>
        <taxon>Magnoliopsida</taxon>
        <taxon>Liliopsida</taxon>
        <taxon>Asparagales</taxon>
        <taxon>Orchidaceae</taxon>
        <taxon>Vanilloideae</taxon>
        <taxon>Vanilleae</taxon>
        <taxon>Vanilla</taxon>
    </lineage>
</organism>
<accession>A0A835RKK7</accession>
<gene>
    <name evidence="2" type="ORF">HPP92_006794</name>
</gene>
<sequence length="78" mass="8731">MLKPAVAIEMPIDADEVLEPAVVSPQPPQALLGTSLAAVMFHTRVPQYGHRIRISRSTRLRTRNARVSDRTKEQTTPR</sequence>